<evidence type="ECO:0000256" key="3">
    <source>
        <dbReference type="ARBA" id="ARBA00022764"/>
    </source>
</evidence>
<evidence type="ECO:0000259" key="6">
    <source>
        <dbReference type="Pfam" id="PF16889"/>
    </source>
</evidence>
<dbReference type="Proteomes" id="UP001183648">
    <property type="component" value="Unassembled WGS sequence"/>
</dbReference>
<comment type="subcellular location">
    <subcellularLocation>
        <location evidence="1">Periplasm</location>
    </subcellularLocation>
</comment>
<evidence type="ECO:0000259" key="5">
    <source>
        <dbReference type="Pfam" id="PF07940"/>
    </source>
</evidence>
<evidence type="ECO:0000256" key="4">
    <source>
        <dbReference type="ARBA" id="ARBA00023239"/>
    </source>
</evidence>
<evidence type="ECO:0008006" key="9">
    <source>
        <dbReference type="Google" id="ProtNLM"/>
    </source>
</evidence>
<feature type="domain" description="Heparinase II/III-like C-terminal" evidence="5">
    <location>
        <begin position="388"/>
        <end position="543"/>
    </location>
</feature>
<comment type="caution">
    <text evidence="7">The sequence shown here is derived from an EMBL/GenBank/DDBJ whole genome shotgun (WGS) entry which is preliminary data.</text>
</comment>
<feature type="domain" description="Heparin-sulfate lyase N-terminal" evidence="6">
    <location>
        <begin position="219"/>
        <end position="285"/>
    </location>
</feature>
<keyword evidence="2" id="KW-0732">Signal</keyword>
<evidence type="ECO:0000256" key="1">
    <source>
        <dbReference type="ARBA" id="ARBA00004418"/>
    </source>
</evidence>
<dbReference type="InterPro" id="IPR008929">
    <property type="entry name" value="Chondroitin_lyas"/>
</dbReference>
<evidence type="ECO:0000313" key="8">
    <source>
        <dbReference type="Proteomes" id="UP001183648"/>
    </source>
</evidence>
<gene>
    <name evidence="7" type="ORF">J2S63_001544</name>
</gene>
<dbReference type="Gene3D" id="1.50.10.100">
    <property type="entry name" value="Chondroitin AC/alginate lyase"/>
    <property type="match status" value="1"/>
</dbReference>
<dbReference type="PANTHER" id="PTHR39210:SF1">
    <property type="entry name" value="HEPARIN-SULFATE LYASE"/>
    <property type="match status" value="1"/>
</dbReference>
<evidence type="ECO:0000256" key="2">
    <source>
        <dbReference type="ARBA" id="ARBA00022729"/>
    </source>
</evidence>
<dbReference type="Pfam" id="PF07940">
    <property type="entry name" value="Hepar_II_III_C"/>
    <property type="match status" value="1"/>
</dbReference>
<dbReference type="Pfam" id="PF16889">
    <property type="entry name" value="Hepar_II_III_N"/>
    <property type="match status" value="1"/>
</dbReference>
<dbReference type="PANTHER" id="PTHR39210">
    <property type="entry name" value="HEPARIN-SULFATE LYASE"/>
    <property type="match status" value="1"/>
</dbReference>
<dbReference type="RefSeq" id="WP_310300821.1">
    <property type="nucleotide sequence ID" value="NZ_BAAAPS010000008.1"/>
</dbReference>
<dbReference type="Gene3D" id="2.70.98.70">
    <property type="match status" value="1"/>
</dbReference>
<keyword evidence="4" id="KW-0456">Lyase</keyword>
<name>A0ABU2BUR2_9ACTN</name>
<dbReference type="InterPro" id="IPR012480">
    <property type="entry name" value="Hepar_II_III_C"/>
</dbReference>
<dbReference type="EMBL" id="JAVDYG010000001">
    <property type="protein sequence ID" value="MDR7361991.1"/>
    <property type="molecule type" value="Genomic_DNA"/>
</dbReference>
<dbReference type="SUPFAM" id="SSF48230">
    <property type="entry name" value="Chondroitin AC/alginate lyase"/>
    <property type="match status" value="1"/>
</dbReference>
<proteinExistence type="predicted"/>
<organism evidence="7 8">
    <name type="scientific">Nocardioides marmoribigeumensis</name>
    <dbReference type="NCBI Taxonomy" id="433649"/>
    <lineage>
        <taxon>Bacteria</taxon>
        <taxon>Bacillati</taxon>
        <taxon>Actinomycetota</taxon>
        <taxon>Actinomycetes</taxon>
        <taxon>Propionibacteriales</taxon>
        <taxon>Nocardioidaceae</taxon>
        <taxon>Nocardioides</taxon>
    </lineage>
</organism>
<sequence>MMGDLRALGYSAPLRAAYEASKRSNFHRLLFREIDPASVPTSVVLSLGDQVPEGVAARTRCLDDARQVVNQGTRVFGRRVPTGARAEWGTDPLTGEVWPETTPWWQIDIRSEARLSDVKYVWEAGRHRDLVVLARASVLDPVGPWFDHMVLMVERWVRECRPERGIHWYSSLELALRAVAWAQVIALVGDRLHPDLRARMDHQLMASARHILVELPYTFSSMKNNHLLGDGLGLVVLGLMFPERGKNWRKIGDRLMLMQLRRHMRPDGFMIEDSLSYHRFVLEMLIVRYLLGGAPDELRCAMEAAGIGLLRLGVLDGPVPQFGDWDEGRILVDSGPAGSTAGSAWASLALSGFDVPLSTADEYDELAWYLGPERGHRPLPSLDEGCVQAGYFVRLDAGARRLWFKIGGGPSHQHADLSSVWIRDGERWLLEDPGTGTYNGPLHIRNGFRTSAAHTVRVPLGGDQLLPHRAFRWLRSVRSAASSAGRVDDCVAVLSVHNAFQTEHGRVARVVLAGPGGVTVVDAVEEARGGWTMTLPLGPDASVEEFFGLTDLVCHRGEESPWLGWRSPTYGRWERSTWAQVSGPSEHQGRWGVGEISNVQVDFRWGDSSVQARLSGSGSPLMLTAVGV</sequence>
<keyword evidence="8" id="KW-1185">Reference proteome</keyword>
<evidence type="ECO:0000313" key="7">
    <source>
        <dbReference type="EMBL" id="MDR7361991.1"/>
    </source>
</evidence>
<protein>
    <recommendedName>
        <fullName evidence="9">Heparin-sulfate lyase N-terminal domain-containing protein</fullName>
    </recommendedName>
</protein>
<keyword evidence="3" id="KW-0574">Periplasm</keyword>
<accession>A0ABU2BUR2</accession>
<reference evidence="7 8" key="1">
    <citation type="submission" date="2023-07" db="EMBL/GenBank/DDBJ databases">
        <title>Sequencing the genomes of 1000 actinobacteria strains.</title>
        <authorList>
            <person name="Klenk H.-P."/>
        </authorList>
    </citation>
    <scope>NUCLEOTIDE SEQUENCE [LARGE SCALE GENOMIC DNA]</scope>
    <source>
        <strain evidence="7 8">DSM 19426</strain>
    </source>
</reference>
<dbReference type="InterPro" id="IPR031680">
    <property type="entry name" value="Hepar_II_III_N"/>
</dbReference>